<dbReference type="RefSeq" id="WP_188885921.1">
    <property type="nucleotide sequence ID" value="NZ_BLYJ01000021.1"/>
</dbReference>
<evidence type="ECO:0000259" key="7">
    <source>
        <dbReference type="PROSITE" id="PS51935"/>
    </source>
</evidence>
<evidence type="ECO:0000256" key="2">
    <source>
        <dbReference type="ARBA" id="ARBA00022670"/>
    </source>
</evidence>
<dbReference type="PROSITE" id="PS51935">
    <property type="entry name" value="NLPC_P60"/>
    <property type="match status" value="1"/>
</dbReference>
<keyword evidence="2" id="KW-0645">Protease</keyword>
<evidence type="ECO:0000256" key="1">
    <source>
        <dbReference type="ARBA" id="ARBA00007074"/>
    </source>
</evidence>
<dbReference type="InterPro" id="IPR038765">
    <property type="entry name" value="Papain-like_cys_pep_sf"/>
</dbReference>
<feature type="signal peptide" evidence="5">
    <location>
        <begin position="1"/>
        <end position="27"/>
    </location>
</feature>
<dbReference type="PANTHER" id="PTHR34408">
    <property type="entry name" value="FAMILY PROTEIN, PUTATIVE-RELATED"/>
    <property type="match status" value="1"/>
</dbReference>
<keyword evidence="4" id="KW-0788">Thiol protease</keyword>
<dbReference type="Proteomes" id="UP000620147">
    <property type="component" value="Unassembled WGS sequence"/>
</dbReference>
<name>A0ABQ1E0W3_9FIRM</name>
<dbReference type="InterPro" id="IPR052354">
    <property type="entry name" value="Cell_Wall_Dynamics_Protein"/>
</dbReference>
<keyword evidence="5" id="KW-0732">Signal</keyword>
<reference evidence="8 9" key="1">
    <citation type="submission" date="2020-06" db="EMBL/GenBank/DDBJ databases">
        <title>Characterization of fructooligosaccharide metabolism and fructooligosaccharide-degrading enzymes in human commensal butyrate producers.</title>
        <authorList>
            <person name="Tanno H."/>
            <person name="Fujii T."/>
            <person name="Hirano K."/>
            <person name="Maeno S."/>
            <person name="Tonozuka T."/>
            <person name="Sakamoto M."/>
            <person name="Ohkuma M."/>
            <person name="Tochio T."/>
            <person name="Endo A."/>
        </authorList>
    </citation>
    <scope>NUCLEOTIDE SEQUENCE [LARGE SCALE GENOMIC DNA]</scope>
    <source>
        <strain evidence="8 9">JCM 31056</strain>
    </source>
</reference>
<feature type="domain" description="SH3b" evidence="6">
    <location>
        <begin position="249"/>
        <end position="312"/>
    </location>
</feature>
<sequence length="452" mass="46449">MSFSKKLARFALSGALAMSMVLPNSLAVFQAKVNADSLYLRQSPGGAVITTLSKGTTVAVLNNSSSWYKVSVNGKEGYVSGEYLTGTTATDVALGTGTVKCSSSVNFRSAPNTSSTSYGELKNGTKVNVVGVSSGWYKVTYNGKTGYIHPDYITLASSSAGTAIAPSNTVTSATGTAGKVKCSSSVNLRSEANTSSSILAELKNGTAVTVVSTANGWCKVTCSGKTGYIKQDYVSTTGSASNNTSASTGTAAVVKCSSTVNFRSSASTSSTILGELKNGTAVTVLSTSNGWSKVSYAGTTGYISADYLVTASSGTAITPSNTAASVSISAKRQSVLNYAAQFLGVPYVYGGSTPSGFDCSGFTSYVFKNTVGSIPRVAQAQYDATTRVSRDDLLPGDLVFFGSSTSSISHVGIYVGSNQFIHAPSTGDVVKYSSLTGSYATRYQGAGRVIFE</sequence>
<keyword evidence="3 8" id="KW-0378">Hydrolase</keyword>
<dbReference type="Gene3D" id="2.30.30.40">
    <property type="entry name" value="SH3 Domains"/>
    <property type="match status" value="4"/>
</dbReference>
<proteinExistence type="inferred from homology"/>
<evidence type="ECO:0000256" key="5">
    <source>
        <dbReference type="SAM" id="SignalP"/>
    </source>
</evidence>
<organism evidence="8 9">
    <name type="scientific">Butyricicoccus faecihominis</name>
    <dbReference type="NCBI Taxonomy" id="1712515"/>
    <lineage>
        <taxon>Bacteria</taxon>
        <taxon>Bacillati</taxon>
        <taxon>Bacillota</taxon>
        <taxon>Clostridia</taxon>
        <taxon>Eubacteriales</taxon>
        <taxon>Butyricicoccaceae</taxon>
        <taxon>Butyricicoccus</taxon>
    </lineage>
</organism>
<dbReference type="InterPro" id="IPR000064">
    <property type="entry name" value="NLP_P60_dom"/>
</dbReference>
<dbReference type="EMBL" id="BLYJ01000021">
    <property type="protein sequence ID" value="GFO88613.1"/>
    <property type="molecule type" value="Genomic_DNA"/>
</dbReference>
<gene>
    <name evidence="8" type="ORF">BUFA31_17770</name>
</gene>
<dbReference type="InterPro" id="IPR003646">
    <property type="entry name" value="SH3-like_bac-type"/>
</dbReference>
<dbReference type="GO" id="GO:0016787">
    <property type="term" value="F:hydrolase activity"/>
    <property type="evidence" value="ECO:0007669"/>
    <property type="project" value="UniProtKB-KW"/>
</dbReference>
<dbReference type="Pfam" id="PF00877">
    <property type="entry name" value="NLPC_P60"/>
    <property type="match status" value="1"/>
</dbReference>
<dbReference type="PANTHER" id="PTHR34408:SF1">
    <property type="entry name" value="GLYCOSYL HYDROLASE FAMILY 19 DOMAIN-CONTAINING PROTEIN HI_1415"/>
    <property type="match status" value="1"/>
</dbReference>
<feature type="domain" description="NlpC/P60" evidence="7">
    <location>
        <begin position="329"/>
        <end position="450"/>
    </location>
</feature>
<evidence type="ECO:0000256" key="4">
    <source>
        <dbReference type="ARBA" id="ARBA00022807"/>
    </source>
</evidence>
<keyword evidence="9" id="KW-1185">Reference proteome</keyword>
<dbReference type="SUPFAM" id="SSF54001">
    <property type="entry name" value="Cysteine proteinases"/>
    <property type="match status" value="1"/>
</dbReference>
<comment type="similarity">
    <text evidence="1">Belongs to the peptidase C40 family.</text>
</comment>
<dbReference type="PROSITE" id="PS51781">
    <property type="entry name" value="SH3B"/>
    <property type="match status" value="3"/>
</dbReference>
<evidence type="ECO:0000313" key="8">
    <source>
        <dbReference type="EMBL" id="GFO88613.1"/>
    </source>
</evidence>
<dbReference type="Pfam" id="PF08239">
    <property type="entry name" value="SH3_3"/>
    <property type="match status" value="4"/>
</dbReference>
<evidence type="ECO:0000259" key="6">
    <source>
        <dbReference type="PROSITE" id="PS51781"/>
    </source>
</evidence>
<feature type="domain" description="SH3b" evidence="6">
    <location>
        <begin position="94"/>
        <end position="157"/>
    </location>
</feature>
<feature type="chain" id="PRO_5045472358" evidence="5">
    <location>
        <begin position="28"/>
        <end position="452"/>
    </location>
</feature>
<evidence type="ECO:0000313" key="9">
    <source>
        <dbReference type="Proteomes" id="UP000620147"/>
    </source>
</evidence>
<dbReference type="Gene3D" id="3.90.1720.10">
    <property type="entry name" value="endopeptidase domain like (from Nostoc punctiforme)"/>
    <property type="match status" value="1"/>
</dbReference>
<feature type="domain" description="SH3b" evidence="6">
    <location>
        <begin position="170"/>
        <end position="238"/>
    </location>
</feature>
<accession>A0ABQ1E0W3</accession>
<evidence type="ECO:0000256" key="3">
    <source>
        <dbReference type="ARBA" id="ARBA00022801"/>
    </source>
</evidence>
<protein>
    <submittedName>
        <fullName evidence="8">Cell wall hydrolase</fullName>
    </submittedName>
</protein>
<dbReference type="SMART" id="SM00287">
    <property type="entry name" value="SH3b"/>
    <property type="match status" value="4"/>
</dbReference>
<comment type="caution">
    <text evidence="8">The sequence shown here is derived from an EMBL/GenBank/DDBJ whole genome shotgun (WGS) entry which is preliminary data.</text>
</comment>